<organism evidence="9 10">
    <name type="scientific">Isoalcanivorax beigongshangi</name>
    <dbReference type="NCBI Taxonomy" id="3238810"/>
    <lineage>
        <taxon>Bacteria</taxon>
        <taxon>Pseudomonadati</taxon>
        <taxon>Pseudomonadota</taxon>
        <taxon>Gammaproteobacteria</taxon>
        <taxon>Oceanospirillales</taxon>
        <taxon>Alcanivoracaceae</taxon>
        <taxon>Isoalcanivorax</taxon>
    </lineage>
</organism>
<dbReference type="SUPFAM" id="SSF52972">
    <property type="entry name" value="ITPase-like"/>
    <property type="match status" value="1"/>
</dbReference>
<dbReference type="EC" id="3.6.1.66" evidence="7"/>
<evidence type="ECO:0000256" key="3">
    <source>
        <dbReference type="ARBA" id="ARBA00022741"/>
    </source>
</evidence>
<keyword evidence="5 7" id="KW-0460">Magnesium</keyword>
<keyword evidence="6 7" id="KW-0546">Nucleotide metabolism</keyword>
<keyword evidence="4 7" id="KW-0378">Hydrolase</keyword>
<feature type="binding site" evidence="7">
    <location>
        <position position="39"/>
    </location>
    <ligand>
        <name>Mg(2+)</name>
        <dbReference type="ChEBI" id="CHEBI:18420"/>
    </ligand>
</feature>
<dbReference type="InterPro" id="IPR002637">
    <property type="entry name" value="RdgB/HAM1"/>
</dbReference>
<evidence type="ECO:0000256" key="7">
    <source>
        <dbReference type="HAMAP-Rule" id="MF_01405"/>
    </source>
</evidence>
<evidence type="ECO:0000256" key="8">
    <source>
        <dbReference type="RuleBase" id="RU003781"/>
    </source>
</evidence>
<dbReference type="EMBL" id="JBGCUO010000001">
    <property type="protein sequence ID" value="MEY1660745.1"/>
    <property type="molecule type" value="Genomic_DNA"/>
</dbReference>
<comment type="function">
    <text evidence="7">Pyrophosphatase that catalyzes the hydrolysis of nucleoside triphosphates to their monophosphate derivatives, with a high preference for the non-canonical purine nucleotides XTP (xanthosine triphosphate), dITP (deoxyinosine triphosphate) and ITP. Seems to function as a house-cleaning enzyme that removes non-canonical purine nucleotides from the nucleotide pool, thus preventing their incorporation into DNA/RNA and avoiding chromosomal lesions.</text>
</comment>
<gene>
    <name evidence="9" type="primary">rdgB</name>
    <name evidence="9" type="ORF">AB5I84_01115</name>
</gene>
<feature type="active site" description="Proton acceptor" evidence="7">
    <location>
        <position position="68"/>
    </location>
</feature>
<comment type="catalytic activity">
    <reaction evidence="7">
        <text>ITP + H2O = IMP + diphosphate + H(+)</text>
        <dbReference type="Rhea" id="RHEA:29399"/>
        <dbReference type="ChEBI" id="CHEBI:15377"/>
        <dbReference type="ChEBI" id="CHEBI:15378"/>
        <dbReference type="ChEBI" id="CHEBI:33019"/>
        <dbReference type="ChEBI" id="CHEBI:58053"/>
        <dbReference type="ChEBI" id="CHEBI:61402"/>
        <dbReference type="EC" id="3.6.1.66"/>
    </reaction>
</comment>
<evidence type="ECO:0000256" key="1">
    <source>
        <dbReference type="ARBA" id="ARBA00008023"/>
    </source>
</evidence>
<comment type="subunit">
    <text evidence="7">Homodimer.</text>
</comment>
<sequence>MKMVLASGNQKKLVELEALLAPLGFELVTQSELGVPEAEETGLTFVENALIKARNAAAHTGLPAISDDSGLEVDALQGAPGIYSARFSGVGATDARNNALLVEQLQALPGVPLTARYHAVIAVMRHANDPVPLIAHGAWEGEILLTPQGDGGFGYDPHFFDPLRHCTAAQMPAEEKNRISHRALALDSLLQQLKNLREKI</sequence>
<dbReference type="GO" id="GO:0036220">
    <property type="term" value="F:ITP diphosphatase activity"/>
    <property type="evidence" value="ECO:0007669"/>
    <property type="project" value="UniProtKB-EC"/>
</dbReference>
<feature type="binding site" evidence="7">
    <location>
        <begin position="181"/>
        <end position="182"/>
    </location>
    <ligand>
        <name>substrate</name>
    </ligand>
</feature>
<dbReference type="Gene3D" id="3.90.950.10">
    <property type="match status" value="1"/>
</dbReference>
<comment type="catalytic activity">
    <reaction evidence="7">
        <text>XTP + H2O = XMP + diphosphate + H(+)</text>
        <dbReference type="Rhea" id="RHEA:28610"/>
        <dbReference type="ChEBI" id="CHEBI:15377"/>
        <dbReference type="ChEBI" id="CHEBI:15378"/>
        <dbReference type="ChEBI" id="CHEBI:33019"/>
        <dbReference type="ChEBI" id="CHEBI:57464"/>
        <dbReference type="ChEBI" id="CHEBI:61314"/>
        <dbReference type="EC" id="3.6.1.66"/>
    </reaction>
</comment>
<evidence type="ECO:0000256" key="6">
    <source>
        <dbReference type="ARBA" id="ARBA00023080"/>
    </source>
</evidence>
<feature type="binding site" evidence="7">
    <location>
        <begin position="153"/>
        <end position="156"/>
    </location>
    <ligand>
        <name>substrate</name>
    </ligand>
</feature>
<keyword evidence="2 7" id="KW-0479">Metal-binding</keyword>
<dbReference type="InterPro" id="IPR020922">
    <property type="entry name" value="dITP/XTP_pyrophosphatase"/>
</dbReference>
<comment type="caution">
    <text evidence="9">The sequence shown here is derived from an EMBL/GenBank/DDBJ whole genome shotgun (WGS) entry which is preliminary data.</text>
</comment>
<evidence type="ECO:0000256" key="5">
    <source>
        <dbReference type="ARBA" id="ARBA00022842"/>
    </source>
</evidence>
<keyword evidence="3 7" id="KW-0547">Nucleotide-binding</keyword>
<feature type="binding site" evidence="7">
    <location>
        <begin position="7"/>
        <end position="12"/>
    </location>
    <ligand>
        <name>substrate</name>
    </ligand>
</feature>
<feature type="binding site" evidence="7">
    <location>
        <position position="176"/>
    </location>
    <ligand>
        <name>substrate</name>
    </ligand>
</feature>
<comment type="cofactor">
    <cofactor evidence="7">
        <name>Mg(2+)</name>
        <dbReference type="ChEBI" id="CHEBI:18420"/>
    </cofactor>
    <text evidence="7">Binds 1 Mg(2+) ion per subunit.</text>
</comment>
<feature type="binding site" evidence="7">
    <location>
        <position position="68"/>
    </location>
    <ligand>
        <name>Mg(2+)</name>
        <dbReference type="ChEBI" id="CHEBI:18420"/>
    </ligand>
</feature>
<keyword evidence="10" id="KW-1185">Reference proteome</keyword>
<dbReference type="Proteomes" id="UP001562065">
    <property type="component" value="Unassembled WGS sequence"/>
</dbReference>
<name>A0ABV4ADM7_9GAMM</name>
<evidence type="ECO:0000256" key="4">
    <source>
        <dbReference type="ARBA" id="ARBA00022801"/>
    </source>
</evidence>
<proteinExistence type="inferred from homology"/>
<comment type="catalytic activity">
    <reaction evidence="7">
        <text>dITP + H2O = dIMP + diphosphate + H(+)</text>
        <dbReference type="Rhea" id="RHEA:28342"/>
        <dbReference type="ChEBI" id="CHEBI:15377"/>
        <dbReference type="ChEBI" id="CHEBI:15378"/>
        <dbReference type="ChEBI" id="CHEBI:33019"/>
        <dbReference type="ChEBI" id="CHEBI:61194"/>
        <dbReference type="ChEBI" id="CHEBI:61382"/>
        <dbReference type="EC" id="3.6.1.66"/>
    </reaction>
</comment>
<dbReference type="CDD" id="cd00515">
    <property type="entry name" value="HAM1"/>
    <property type="match status" value="1"/>
</dbReference>
<dbReference type="Pfam" id="PF01725">
    <property type="entry name" value="Ham1p_like"/>
    <property type="match status" value="1"/>
</dbReference>
<evidence type="ECO:0000313" key="10">
    <source>
        <dbReference type="Proteomes" id="UP001562065"/>
    </source>
</evidence>
<dbReference type="PANTHER" id="PTHR11067:SF9">
    <property type="entry name" value="INOSINE TRIPHOSPHATE PYROPHOSPHATASE"/>
    <property type="match status" value="1"/>
</dbReference>
<evidence type="ECO:0000313" key="9">
    <source>
        <dbReference type="EMBL" id="MEY1660745.1"/>
    </source>
</evidence>
<dbReference type="PANTHER" id="PTHR11067">
    <property type="entry name" value="INOSINE TRIPHOSPHATE PYROPHOSPHATASE/HAM1 PROTEIN"/>
    <property type="match status" value="1"/>
</dbReference>
<reference evidence="9 10" key="1">
    <citation type="submission" date="2024-07" db="EMBL/GenBank/DDBJ databases">
        <authorList>
            <person name="Ren Q."/>
        </authorList>
    </citation>
    <scope>NUCLEOTIDE SEQUENCE [LARGE SCALE GENOMIC DNA]</scope>
    <source>
        <strain evidence="9 10">REN37</strain>
    </source>
</reference>
<comment type="similarity">
    <text evidence="1 7 8">Belongs to the HAM1 NTPase family.</text>
</comment>
<dbReference type="NCBIfam" id="TIGR00042">
    <property type="entry name" value="RdgB/HAM1 family non-canonical purine NTP pyrophosphatase"/>
    <property type="match status" value="1"/>
</dbReference>
<dbReference type="RefSeq" id="WP_369453988.1">
    <property type="nucleotide sequence ID" value="NZ_JBGCUO010000001.1"/>
</dbReference>
<accession>A0ABV4ADM7</accession>
<protein>
    <recommendedName>
        <fullName evidence="7">dITP/XTP pyrophosphatase</fullName>
        <ecNumber evidence="7">3.6.1.66</ecNumber>
    </recommendedName>
    <alternativeName>
        <fullName evidence="7">Non-canonical purine NTP pyrophosphatase</fullName>
    </alternativeName>
    <alternativeName>
        <fullName evidence="7">Non-standard purine NTP pyrophosphatase</fullName>
    </alternativeName>
    <alternativeName>
        <fullName evidence="7">Nucleoside-triphosphate diphosphatase</fullName>
    </alternativeName>
    <alternativeName>
        <fullName evidence="7">Nucleoside-triphosphate pyrophosphatase</fullName>
        <shortName evidence="7">NTPase</shortName>
    </alternativeName>
</protein>
<evidence type="ECO:0000256" key="2">
    <source>
        <dbReference type="ARBA" id="ARBA00022723"/>
    </source>
</evidence>
<dbReference type="HAMAP" id="MF_01405">
    <property type="entry name" value="Non_canon_purine_NTPase"/>
    <property type="match status" value="1"/>
</dbReference>
<dbReference type="InterPro" id="IPR029001">
    <property type="entry name" value="ITPase-like_fam"/>
</dbReference>
<feature type="binding site" evidence="7">
    <location>
        <position position="69"/>
    </location>
    <ligand>
        <name>substrate</name>
    </ligand>
</feature>